<keyword evidence="4" id="KW-1185">Reference proteome</keyword>
<comment type="caution">
    <text evidence="3">The sequence shown here is derived from an EMBL/GenBank/DDBJ whole genome shotgun (WGS) entry which is preliminary data.</text>
</comment>
<keyword evidence="2" id="KW-0067">ATP-binding</keyword>
<reference evidence="3" key="2">
    <citation type="journal article" date="2023" name="Int. J. Mol. Sci.">
        <title>De Novo Assembly and Annotation of 11 Diverse Shrub Willow (Salix) Genomes Reveals Novel Gene Organization in Sex-Linked Regions.</title>
        <authorList>
            <person name="Hyden B."/>
            <person name="Feng K."/>
            <person name="Yates T.B."/>
            <person name="Jawdy S."/>
            <person name="Cereghino C."/>
            <person name="Smart L.B."/>
            <person name="Muchero W."/>
        </authorList>
    </citation>
    <scope>NUCLEOTIDE SEQUENCE</scope>
    <source>
        <tissue evidence="3">Shoot tip</tissue>
    </source>
</reference>
<dbReference type="PRINTS" id="PR00301">
    <property type="entry name" value="HEATSHOCK70"/>
</dbReference>
<proteinExistence type="predicted"/>
<dbReference type="EMBL" id="JAPFFI010000017">
    <property type="protein sequence ID" value="KAJ6355302.1"/>
    <property type="molecule type" value="Genomic_DNA"/>
</dbReference>
<dbReference type="InterPro" id="IPR013126">
    <property type="entry name" value="Hsp_70_fam"/>
</dbReference>
<protein>
    <submittedName>
        <fullName evidence="3">Uncharacterized protein</fullName>
    </submittedName>
</protein>
<evidence type="ECO:0000313" key="4">
    <source>
        <dbReference type="Proteomes" id="UP001141253"/>
    </source>
</evidence>
<keyword evidence="1" id="KW-0547">Nucleotide-binding</keyword>
<accession>A0ABQ9ASQ9</accession>
<gene>
    <name evidence="3" type="ORF">OIU77_005815</name>
</gene>
<dbReference type="Gene3D" id="2.60.34.10">
    <property type="entry name" value="Substrate Binding Domain Of DNAk, Chain A, domain 1"/>
    <property type="match status" value="1"/>
</dbReference>
<dbReference type="SUPFAM" id="SSF100920">
    <property type="entry name" value="Heat shock protein 70kD (HSP70), peptide-binding domain"/>
    <property type="match status" value="1"/>
</dbReference>
<evidence type="ECO:0000256" key="2">
    <source>
        <dbReference type="ARBA" id="ARBA00022840"/>
    </source>
</evidence>
<sequence>MLSDFFNGKELCESIFPDEDVDYGAAVQTAILLVKGMGNVQEVLLLDVTPLRLELETAGGRCHDSGSAIPTRKEQVFSTCSDNRPGVLIQVYEGERARTKHNNLLGKFELTGISSSIRQPQEVSLKSMFLSTLMQMVHTECHSRRQDCWVQKQDHHCQ</sequence>
<dbReference type="Proteomes" id="UP001141253">
    <property type="component" value="Chromosome 18"/>
</dbReference>
<organism evidence="3 4">
    <name type="scientific">Salix suchowensis</name>
    <dbReference type="NCBI Taxonomy" id="1278906"/>
    <lineage>
        <taxon>Eukaryota</taxon>
        <taxon>Viridiplantae</taxon>
        <taxon>Streptophyta</taxon>
        <taxon>Embryophyta</taxon>
        <taxon>Tracheophyta</taxon>
        <taxon>Spermatophyta</taxon>
        <taxon>Magnoliopsida</taxon>
        <taxon>eudicotyledons</taxon>
        <taxon>Gunneridae</taxon>
        <taxon>Pentapetalae</taxon>
        <taxon>rosids</taxon>
        <taxon>fabids</taxon>
        <taxon>Malpighiales</taxon>
        <taxon>Salicaceae</taxon>
        <taxon>Saliceae</taxon>
        <taxon>Salix</taxon>
    </lineage>
</organism>
<evidence type="ECO:0000313" key="3">
    <source>
        <dbReference type="EMBL" id="KAJ6355302.1"/>
    </source>
</evidence>
<reference evidence="3" key="1">
    <citation type="submission" date="2022-10" db="EMBL/GenBank/DDBJ databases">
        <authorList>
            <person name="Hyden B.L."/>
            <person name="Feng K."/>
            <person name="Yates T."/>
            <person name="Jawdy S."/>
            <person name="Smart L.B."/>
            <person name="Muchero W."/>
        </authorList>
    </citation>
    <scope>NUCLEOTIDE SEQUENCE</scope>
    <source>
        <tissue evidence="3">Shoot tip</tissue>
    </source>
</reference>
<dbReference type="InterPro" id="IPR029047">
    <property type="entry name" value="HSP70_peptide-bd_sf"/>
</dbReference>
<dbReference type="PANTHER" id="PTHR19375">
    <property type="entry name" value="HEAT SHOCK PROTEIN 70KDA"/>
    <property type="match status" value="1"/>
</dbReference>
<evidence type="ECO:0000256" key="1">
    <source>
        <dbReference type="ARBA" id="ARBA00022741"/>
    </source>
</evidence>
<name>A0ABQ9ASQ9_9ROSI</name>
<dbReference type="Pfam" id="PF00012">
    <property type="entry name" value="HSP70"/>
    <property type="match status" value="1"/>
</dbReference>